<feature type="region of interest" description="Disordered" evidence="2">
    <location>
        <begin position="463"/>
        <end position="493"/>
    </location>
</feature>
<evidence type="ECO:0000313" key="4">
    <source>
        <dbReference type="EMBL" id="EIE87821.1"/>
    </source>
</evidence>
<dbReference type="SUPFAM" id="SSF56672">
    <property type="entry name" value="DNA/RNA polymerases"/>
    <property type="match status" value="1"/>
</dbReference>
<dbReference type="Gene3D" id="3.30.70.270">
    <property type="match status" value="2"/>
</dbReference>
<dbReference type="PROSITE" id="PS50878">
    <property type="entry name" value="RT_POL"/>
    <property type="match status" value="1"/>
</dbReference>
<evidence type="ECO:0000259" key="3">
    <source>
        <dbReference type="PROSITE" id="PS50878"/>
    </source>
</evidence>
<feature type="region of interest" description="Disordered" evidence="2">
    <location>
        <begin position="322"/>
        <end position="357"/>
    </location>
</feature>
<dbReference type="VEuPathDB" id="FungiDB:RO3G_12532"/>
<reference evidence="4 5" key="1">
    <citation type="journal article" date="2009" name="PLoS Genet.">
        <title>Genomic analysis of the basal lineage fungus Rhizopus oryzae reveals a whole-genome duplication.</title>
        <authorList>
            <person name="Ma L.-J."/>
            <person name="Ibrahim A.S."/>
            <person name="Skory C."/>
            <person name="Grabherr M.G."/>
            <person name="Burger G."/>
            <person name="Butler M."/>
            <person name="Elias M."/>
            <person name="Idnurm A."/>
            <person name="Lang B.F."/>
            <person name="Sone T."/>
            <person name="Abe A."/>
            <person name="Calvo S.E."/>
            <person name="Corrochano L.M."/>
            <person name="Engels R."/>
            <person name="Fu J."/>
            <person name="Hansberg W."/>
            <person name="Kim J.-M."/>
            <person name="Kodira C.D."/>
            <person name="Koehrsen M.J."/>
            <person name="Liu B."/>
            <person name="Miranda-Saavedra D."/>
            <person name="O'Leary S."/>
            <person name="Ortiz-Castellanos L."/>
            <person name="Poulter R."/>
            <person name="Rodriguez-Romero J."/>
            <person name="Ruiz-Herrera J."/>
            <person name="Shen Y.-Q."/>
            <person name="Zeng Q."/>
            <person name="Galagan J."/>
            <person name="Birren B.W."/>
            <person name="Cuomo C.A."/>
            <person name="Wickes B.L."/>
        </authorList>
    </citation>
    <scope>NUCLEOTIDE SEQUENCE [LARGE SCALE GENOMIC DNA]</scope>
    <source>
        <strain evidence="5">RA 99-880 / ATCC MYA-4621 / FGSC 9543 / NRRL 43880</strain>
    </source>
</reference>
<sequence>MVKEDQTPSPFTHGKTDTFETNMEEIPKAIEDTEMTNAEETSSPMATSHVASDDKPVDAVMGLRVTLENLRQQIAHAVISGAPQEHLKGLQERAVTIKNCIMFLDEAQAFCVSPSTPTGEAVLGPGNHLNTSYPRSAHVIPPDLPIWQWQGNVWRKEADVHDSVEDLLDTFALIVESNGLSIDSSWSRLVPIKMNRDQRSWFNEVLKGRNLVWSEVRSIIVKTYAAQDVAQELEYMDQLLSLKMVPAESIEAFTDRFQRIRRAAKWDDDIRTASIYKRALPAFLRQEVSRSLLNLGRDQQDSVAKVAAKARVVLSSNLCTEVSPSPRQDPVPVKSSSLSLSANGTEASKYNPRNSHLLGNLQGITKKSSSPGNTKNKFHCTIHGLANHPTDKCNKYKDLLNRRPPLVNPSPAANNSSMSFVSVTKNCYRCLGNVPWSKEHAARCPRDKPQYGPSKAIRSARLGTASSNGNKPNLPITPQARPQQASFKVSSGDSNLMDVDDEGYPVNYDFDRNVSGSVILATSDNVSKRFGTTKFPLSVIYGDNDKNLIHTSHSFEVLPLSLDTEVVIGLDLMHKLNILVTNLAIRHPNLAPVIDKEITDDTPEPNKAPYGTPEQQAHFHNAVKPFVDQNALIPKNSFCTVPESVIRLDTVKGKTAYRAPYRTPFKLLPIMRECIDTWLKDEVIERASPNSDWNSPLTLAPKKDLLGNLTGHRPCLDPRLLNSILVSNDRHPIPKIEEIFDQLQGSTIFTTLDLRQAFHRFQIYEPDRVKTTFTFEGQQYQFRGCPFGLKHIASRYQRVINIVLRDLPYAQAFVDDIIIFSKSYEEHITHVQNIIQRLTKVNLILNPDKCHFAQSTVYLLGFCVDAKGSRLDPLKVTNALTWPRPSSGKEIQRFLGLVNYFRKYLPNISEVTAPLDKLRFEGKLDKLWTSVQESAFEKIKALLSSAPLLHHPDLEQPFYVATDASNYSIGAVLYQVIKNETRYIGFMARSLSTSEKNYSTTKRELLAVIFALKKFHPFLWGNPFTLYTDHKALTYLHTQPVANAMMINWLDTILDYNFKIIHRPGIQNILPDALSRLFEPKKTLEGDNKTIKTIVTSQIINSNGSILTSRMMMPADLMTPAPEDRQKLLMDTHLEGHRGAQAIVTALYSDGIHWTKLKEDALEIIRTVGHKTAARNCKIQVLQLVVHGYCTKLSQTLTVCTSIESAFIRRLSDMGNGYWWNLRSLKVVL</sequence>
<organism evidence="4 5">
    <name type="scientific">Rhizopus delemar (strain RA 99-880 / ATCC MYA-4621 / FGSC 9543 / NRRL 43880)</name>
    <name type="common">Mucormycosis agent</name>
    <name type="synonym">Rhizopus arrhizus var. delemar</name>
    <dbReference type="NCBI Taxonomy" id="246409"/>
    <lineage>
        <taxon>Eukaryota</taxon>
        <taxon>Fungi</taxon>
        <taxon>Fungi incertae sedis</taxon>
        <taxon>Mucoromycota</taxon>
        <taxon>Mucoromycotina</taxon>
        <taxon>Mucoromycetes</taxon>
        <taxon>Mucorales</taxon>
        <taxon>Mucorineae</taxon>
        <taxon>Rhizopodaceae</taxon>
        <taxon>Rhizopus</taxon>
    </lineage>
</organism>
<dbReference type="Proteomes" id="UP000009138">
    <property type="component" value="Unassembled WGS sequence"/>
</dbReference>
<dbReference type="FunFam" id="3.30.70.270:FF:000020">
    <property type="entry name" value="Transposon Tf2-6 polyprotein-like Protein"/>
    <property type="match status" value="1"/>
</dbReference>
<dbReference type="CDD" id="cd01647">
    <property type="entry name" value="RT_LTR"/>
    <property type="match status" value="1"/>
</dbReference>
<protein>
    <recommendedName>
        <fullName evidence="3">Reverse transcriptase domain-containing protein</fullName>
    </recommendedName>
</protein>
<evidence type="ECO:0000256" key="1">
    <source>
        <dbReference type="ARBA" id="ARBA00023268"/>
    </source>
</evidence>
<dbReference type="eggNOG" id="KOG0017">
    <property type="taxonomic scope" value="Eukaryota"/>
</dbReference>
<accession>I1CH91</accession>
<dbReference type="STRING" id="246409.I1CH91"/>
<dbReference type="GeneID" id="93619497"/>
<dbReference type="InterPro" id="IPR041577">
    <property type="entry name" value="RT_RNaseH_2"/>
</dbReference>
<dbReference type="CDD" id="cd09274">
    <property type="entry name" value="RNase_HI_RT_Ty3"/>
    <property type="match status" value="1"/>
</dbReference>
<evidence type="ECO:0000313" key="5">
    <source>
        <dbReference type="Proteomes" id="UP000009138"/>
    </source>
</evidence>
<keyword evidence="1" id="KW-0511">Multifunctional enzyme</keyword>
<dbReference type="GO" id="GO:0003824">
    <property type="term" value="F:catalytic activity"/>
    <property type="evidence" value="ECO:0007669"/>
    <property type="project" value="UniProtKB-KW"/>
</dbReference>
<feature type="domain" description="Reverse transcriptase" evidence="3">
    <location>
        <begin position="681"/>
        <end position="864"/>
    </location>
</feature>
<keyword evidence="5" id="KW-1185">Reference proteome</keyword>
<dbReference type="InterPro" id="IPR000477">
    <property type="entry name" value="RT_dom"/>
</dbReference>
<dbReference type="OrthoDB" id="2286498at2759"/>
<dbReference type="FunFam" id="3.10.20.370:FF:000001">
    <property type="entry name" value="Retrovirus-related Pol polyprotein from transposon 17.6-like protein"/>
    <property type="match status" value="1"/>
</dbReference>
<name>I1CH91_RHIO9</name>
<proteinExistence type="predicted"/>
<dbReference type="Pfam" id="PF17919">
    <property type="entry name" value="RT_RNaseH_2"/>
    <property type="match status" value="1"/>
</dbReference>
<dbReference type="Pfam" id="PF00078">
    <property type="entry name" value="RVT_1"/>
    <property type="match status" value="1"/>
</dbReference>
<dbReference type="InParanoid" id="I1CH91"/>
<gene>
    <name evidence="4" type="ORF">RO3G_12532</name>
</gene>
<dbReference type="InterPro" id="IPR043128">
    <property type="entry name" value="Rev_trsase/Diguanyl_cyclase"/>
</dbReference>
<dbReference type="RefSeq" id="XP_067523217.1">
    <property type="nucleotide sequence ID" value="XM_067667116.1"/>
</dbReference>
<dbReference type="PANTHER" id="PTHR37984:SF5">
    <property type="entry name" value="PROTEIN NYNRIN-LIKE"/>
    <property type="match status" value="1"/>
</dbReference>
<dbReference type="EMBL" id="CH476741">
    <property type="protein sequence ID" value="EIE87821.1"/>
    <property type="molecule type" value="Genomic_DNA"/>
</dbReference>
<dbReference type="InterPro" id="IPR043502">
    <property type="entry name" value="DNA/RNA_pol_sf"/>
</dbReference>
<dbReference type="AlphaFoldDB" id="I1CH91"/>
<evidence type="ECO:0000256" key="2">
    <source>
        <dbReference type="SAM" id="MobiDB-lite"/>
    </source>
</evidence>
<dbReference type="PANTHER" id="PTHR37984">
    <property type="entry name" value="PROTEIN CBG26694"/>
    <property type="match status" value="1"/>
</dbReference>
<feature type="compositionally biased region" description="Polar residues" evidence="2">
    <location>
        <begin position="342"/>
        <end position="354"/>
    </location>
</feature>
<dbReference type="Gene3D" id="3.10.10.10">
    <property type="entry name" value="HIV Type 1 Reverse Transcriptase, subunit A, domain 1"/>
    <property type="match status" value="1"/>
</dbReference>
<dbReference type="InterPro" id="IPR050951">
    <property type="entry name" value="Retrovirus_Pol_polyprotein"/>
</dbReference>
<feature type="compositionally biased region" description="Polar residues" evidence="2">
    <location>
        <begin position="480"/>
        <end position="493"/>
    </location>
</feature>